<keyword evidence="12" id="KW-1185">Reference proteome</keyword>
<evidence type="ECO:0000256" key="9">
    <source>
        <dbReference type="ARBA" id="ARBA00023180"/>
    </source>
</evidence>
<dbReference type="InterPro" id="IPR032675">
    <property type="entry name" value="LRR_dom_sf"/>
</dbReference>
<keyword evidence="7 10" id="KW-0472">Membrane</keyword>
<proteinExistence type="predicted"/>
<protein>
    <recommendedName>
        <fullName evidence="13">IPT/TIG domain-containing protein</fullName>
    </recommendedName>
</protein>
<reference evidence="11 12" key="1">
    <citation type="submission" date="2024-03" db="EMBL/GenBank/DDBJ databases">
        <title>Aureococcus anophagefferens CCMP1851 and Kratosvirus quantuckense: Draft genome of a second virus-susceptible host strain in the model system.</title>
        <authorList>
            <person name="Chase E."/>
            <person name="Truchon A.R."/>
            <person name="Schepens W."/>
            <person name="Wilhelm S.W."/>
        </authorList>
    </citation>
    <scope>NUCLEOTIDE SEQUENCE [LARGE SCALE GENOMIC DNA]</scope>
    <source>
        <strain evidence="11 12">CCMP1851</strain>
    </source>
</reference>
<evidence type="ECO:0000256" key="5">
    <source>
        <dbReference type="ARBA" id="ARBA00022737"/>
    </source>
</evidence>
<comment type="subcellular location">
    <subcellularLocation>
        <location evidence="1">Membrane</location>
        <topology evidence="1">Single-pass membrane protein</topology>
    </subcellularLocation>
</comment>
<evidence type="ECO:0000256" key="6">
    <source>
        <dbReference type="ARBA" id="ARBA00022989"/>
    </source>
</evidence>
<dbReference type="Gene3D" id="3.80.10.10">
    <property type="entry name" value="Ribonuclease Inhibitor"/>
    <property type="match status" value="1"/>
</dbReference>
<name>A0ABR1FVA8_AURAN</name>
<evidence type="ECO:0000256" key="1">
    <source>
        <dbReference type="ARBA" id="ARBA00004167"/>
    </source>
</evidence>
<dbReference type="SUPFAM" id="SSF52058">
    <property type="entry name" value="L domain-like"/>
    <property type="match status" value="1"/>
</dbReference>
<evidence type="ECO:0008006" key="13">
    <source>
        <dbReference type="Google" id="ProtNLM"/>
    </source>
</evidence>
<keyword evidence="6 10" id="KW-1133">Transmembrane helix</keyword>
<gene>
    <name evidence="11" type="ORF">SO694_0002538</name>
</gene>
<evidence type="ECO:0000256" key="8">
    <source>
        <dbReference type="ARBA" id="ARBA00023170"/>
    </source>
</evidence>
<feature type="transmembrane region" description="Helical" evidence="10">
    <location>
        <begin position="293"/>
        <end position="318"/>
    </location>
</feature>
<organism evidence="11 12">
    <name type="scientific">Aureococcus anophagefferens</name>
    <name type="common">Harmful bloom alga</name>
    <dbReference type="NCBI Taxonomy" id="44056"/>
    <lineage>
        <taxon>Eukaryota</taxon>
        <taxon>Sar</taxon>
        <taxon>Stramenopiles</taxon>
        <taxon>Ochrophyta</taxon>
        <taxon>Pelagophyceae</taxon>
        <taxon>Pelagomonadales</taxon>
        <taxon>Pelagomonadaceae</taxon>
        <taxon>Aureococcus</taxon>
    </lineage>
</organism>
<comment type="caution">
    <text evidence="11">The sequence shown here is derived from an EMBL/GenBank/DDBJ whole genome shotgun (WGS) entry which is preliminary data.</text>
</comment>
<dbReference type="InterPro" id="IPR013783">
    <property type="entry name" value="Ig-like_fold"/>
</dbReference>
<keyword evidence="4" id="KW-0732">Signal</keyword>
<evidence type="ECO:0000256" key="10">
    <source>
        <dbReference type="SAM" id="Phobius"/>
    </source>
</evidence>
<keyword evidence="5" id="KW-0677">Repeat</keyword>
<dbReference type="Proteomes" id="UP001363151">
    <property type="component" value="Unassembled WGS sequence"/>
</dbReference>
<dbReference type="EMBL" id="JBBJCI010000224">
    <property type="protein sequence ID" value="KAK7239328.1"/>
    <property type="molecule type" value="Genomic_DNA"/>
</dbReference>
<dbReference type="PANTHER" id="PTHR27000:SF642">
    <property type="entry name" value="INACTIVE LEUCINE-RICH REPEAT RECEPTOR KINASE XIAO-RELATED"/>
    <property type="match status" value="1"/>
</dbReference>
<evidence type="ECO:0000256" key="4">
    <source>
        <dbReference type="ARBA" id="ARBA00022729"/>
    </source>
</evidence>
<accession>A0ABR1FVA8</accession>
<sequence>MENNRLNGSLPSDLFASPYLEELEFYGNELSGDLACPETEELLLEVLDLEKNKFTGPVPACYFSDLPKLRLVYFSAERAGLTGELPASLTGCRSLAFFLVSHNFLSGEITSDFVNAFPEMYHIDLDYNAFSGELPYLSCCLKNLHKVSFEHNAFTGSVTDDHFIERAAAPRRASGASTRGPDHENEYFEDWAHNLAEDVGMCEPVATPGAVSAPDAARAGDEITVAGEAFAATTESTCKFTYDAGGSDVVPAFFYSAAEVRCTLPEDAPTGDCVVAVANYGDDYSDATTLGDYAAVAVIIAALLFAALVTGSCMYLVAREKAGKPLFMPLSQSPLHPAETELAPPASASEVALKDDVDGGRMSTIPL</sequence>
<evidence type="ECO:0000256" key="7">
    <source>
        <dbReference type="ARBA" id="ARBA00023136"/>
    </source>
</evidence>
<dbReference type="Gene3D" id="2.60.40.10">
    <property type="entry name" value="Immunoglobulins"/>
    <property type="match status" value="1"/>
</dbReference>
<evidence type="ECO:0000313" key="11">
    <source>
        <dbReference type="EMBL" id="KAK7239328.1"/>
    </source>
</evidence>
<keyword evidence="8" id="KW-0675">Receptor</keyword>
<keyword evidence="2" id="KW-0433">Leucine-rich repeat</keyword>
<dbReference type="PANTHER" id="PTHR27000">
    <property type="entry name" value="LEUCINE-RICH REPEAT RECEPTOR-LIKE PROTEIN KINASE FAMILY PROTEIN-RELATED"/>
    <property type="match status" value="1"/>
</dbReference>
<evidence type="ECO:0000256" key="2">
    <source>
        <dbReference type="ARBA" id="ARBA00022614"/>
    </source>
</evidence>
<evidence type="ECO:0000313" key="12">
    <source>
        <dbReference type="Proteomes" id="UP001363151"/>
    </source>
</evidence>
<evidence type="ECO:0000256" key="3">
    <source>
        <dbReference type="ARBA" id="ARBA00022692"/>
    </source>
</evidence>
<keyword evidence="9" id="KW-0325">Glycoprotein</keyword>
<keyword evidence="3 10" id="KW-0812">Transmembrane</keyword>